<organism evidence="1 2">
    <name type="scientific">Acinetobacter rudis CIP 110305</name>
    <dbReference type="NCBI Taxonomy" id="421052"/>
    <lineage>
        <taxon>Bacteria</taxon>
        <taxon>Pseudomonadati</taxon>
        <taxon>Pseudomonadota</taxon>
        <taxon>Gammaproteobacteria</taxon>
        <taxon>Moraxellales</taxon>
        <taxon>Moraxellaceae</taxon>
        <taxon>Acinetobacter</taxon>
    </lineage>
</organism>
<dbReference type="EMBL" id="ATGI01000030">
    <property type="protein sequence ID" value="EPF72148.1"/>
    <property type="molecule type" value="Genomic_DNA"/>
</dbReference>
<dbReference type="HOGENOM" id="CLU_113188_2_0_6"/>
<name>S3N0L1_9GAMM</name>
<reference evidence="1 2" key="1">
    <citation type="submission" date="2013-06" db="EMBL/GenBank/DDBJ databases">
        <title>The Genome Sequence of Acinetobacter rudis CIP 110305.</title>
        <authorList>
            <consortium name="The Broad Institute Genome Sequencing Platform"/>
            <consortium name="The Broad Institute Genome Sequencing Center for Infectious Disease"/>
            <person name="Cerqueira G."/>
            <person name="Feldgarden M."/>
            <person name="Courvalin P."/>
            <person name="Perichon B."/>
            <person name="Grillot-Courvalin C."/>
            <person name="Clermont D."/>
            <person name="Rocha E."/>
            <person name="Yoon E.-J."/>
            <person name="Nemec A."/>
            <person name="Young S.K."/>
            <person name="Zeng Q."/>
            <person name="Gargeya S."/>
            <person name="Fitzgerald M."/>
            <person name="Abouelleil A."/>
            <person name="Alvarado L."/>
            <person name="Berlin A.M."/>
            <person name="Chapman S.B."/>
            <person name="Dewar J."/>
            <person name="Goldberg J."/>
            <person name="Griggs A."/>
            <person name="Gujja S."/>
            <person name="Hansen M."/>
            <person name="Howarth C."/>
            <person name="Imamovic A."/>
            <person name="Larimer J."/>
            <person name="McCowan C."/>
            <person name="Murphy C."/>
            <person name="Pearson M."/>
            <person name="Priest M."/>
            <person name="Roberts A."/>
            <person name="Saif S."/>
            <person name="Shea T."/>
            <person name="Sykes S."/>
            <person name="Wortman J."/>
            <person name="Nusbaum C."/>
            <person name="Birren B."/>
        </authorList>
    </citation>
    <scope>NUCLEOTIDE SEQUENCE [LARGE SCALE GENOMIC DNA]</scope>
    <source>
        <strain evidence="1 2">CIP 110305</strain>
    </source>
</reference>
<dbReference type="PATRIC" id="fig|421052.3.peg.2142"/>
<evidence type="ECO:0000313" key="2">
    <source>
        <dbReference type="Proteomes" id="UP000014568"/>
    </source>
</evidence>
<protein>
    <submittedName>
        <fullName evidence="1">Uncharacterized protein</fullName>
    </submittedName>
</protein>
<comment type="caution">
    <text evidence="1">The sequence shown here is derived from an EMBL/GenBank/DDBJ whole genome shotgun (WGS) entry which is preliminary data.</text>
</comment>
<dbReference type="eggNOG" id="COG4104">
    <property type="taxonomic scope" value="Bacteria"/>
</dbReference>
<proteinExistence type="predicted"/>
<keyword evidence="2" id="KW-1185">Reference proteome</keyword>
<gene>
    <name evidence="1" type="ORF">F945_02200</name>
</gene>
<evidence type="ECO:0000313" key="1">
    <source>
        <dbReference type="EMBL" id="EPF72148.1"/>
    </source>
</evidence>
<dbReference type="AlphaFoldDB" id="S3N0L1"/>
<dbReference type="STRING" id="632955.GCA_000829675_03376"/>
<accession>S3N0L1</accession>
<sequence>MIFDGKAVAYAGDLLTCGARILPQQSHVVGDSGGVNYPSLNSAPVQLQNNFINDSVKKYGIQFQLKDERSQEVCADIPYLISYIDSGEVETGWTDAEGKTHVIHANTPDKVEFQTIDASKPLPPL</sequence>
<dbReference type="Proteomes" id="UP000014568">
    <property type="component" value="Unassembled WGS sequence"/>
</dbReference>